<dbReference type="Proteomes" id="UP001139981">
    <property type="component" value="Unassembled WGS sequence"/>
</dbReference>
<reference evidence="1" key="1">
    <citation type="submission" date="2022-07" db="EMBL/GenBank/DDBJ databases">
        <title>Phylogenomic reconstructions and comparative analyses of Kickxellomycotina fungi.</title>
        <authorList>
            <person name="Reynolds N.K."/>
            <person name="Stajich J.E."/>
            <person name="Barry K."/>
            <person name="Grigoriev I.V."/>
            <person name="Crous P."/>
            <person name="Smith M.E."/>
        </authorList>
    </citation>
    <scope>NUCLEOTIDE SEQUENCE</scope>
    <source>
        <strain evidence="1">CBS 190363</strain>
    </source>
</reference>
<organism evidence="1 2">
    <name type="scientific">Coemansia aciculifera</name>
    <dbReference type="NCBI Taxonomy" id="417176"/>
    <lineage>
        <taxon>Eukaryota</taxon>
        <taxon>Fungi</taxon>
        <taxon>Fungi incertae sedis</taxon>
        <taxon>Zoopagomycota</taxon>
        <taxon>Kickxellomycotina</taxon>
        <taxon>Kickxellomycetes</taxon>
        <taxon>Kickxellales</taxon>
        <taxon>Kickxellaceae</taxon>
        <taxon>Coemansia</taxon>
    </lineage>
</organism>
<proteinExistence type="predicted"/>
<protein>
    <submittedName>
        <fullName evidence="1">Uncharacterized protein</fullName>
    </submittedName>
</protein>
<comment type="caution">
    <text evidence="1">The sequence shown here is derived from an EMBL/GenBank/DDBJ whole genome shotgun (WGS) entry which is preliminary data.</text>
</comment>
<gene>
    <name evidence="1" type="ORF">IWW38_006364</name>
</gene>
<name>A0ACC1LS23_9FUNG</name>
<dbReference type="EMBL" id="JANBVB010003589">
    <property type="protein sequence ID" value="KAJ2878258.1"/>
    <property type="molecule type" value="Genomic_DNA"/>
</dbReference>
<feature type="non-terminal residue" evidence="1">
    <location>
        <position position="322"/>
    </location>
</feature>
<evidence type="ECO:0000313" key="1">
    <source>
        <dbReference type="EMBL" id="KAJ2878258.1"/>
    </source>
</evidence>
<evidence type="ECO:0000313" key="2">
    <source>
        <dbReference type="Proteomes" id="UP001139981"/>
    </source>
</evidence>
<keyword evidence="2" id="KW-1185">Reference proteome</keyword>
<accession>A0ACC1LS23</accession>
<sequence length="322" mass="35333">MACAGTSKSCTIVDKDHIGAIPGVRVGQSWRYRIHLSATGVHRPPVAGIAGTSTTPAVSIVLAGGYPEDEDRGEEFTYTGSGGYDLSGNKRTAKVQCFDQELTRQNLSLALACAAEVDDKKGATAADWKQSTAIRVCRSYKIAKKHPEYAPENGVRYDGLYRIVKYWKEKGESGHFVWRYLFRRDDPEPAPWTDEGKANTERWGLVLYDPDENYAAAVASSSNGAGSSKTAGKKATTAVTKRARNGNAKTASKEKKTKKVFTCKLSQELLEMIRLDEANTRLWTGMAETTYLSETQYLEALCENALVCPICQELVQQPVTTP</sequence>